<keyword evidence="2" id="KW-1185">Reference proteome</keyword>
<dbReference type="Pfam" id="PF01244">
    <property type="entry name" value="Peptidase_M19"/>
    <property type="match status" value="1"/>
</dbReference>
<gene>
    <name evidence="1" type="ORF">H8S07_02635</name>
</gene>
<dbReference type="SUPFAM" id="SSF51556">
    <property type="entry name" value="Metallo-dependent hydrolases"/>
    <property type="match status" value="1"/>
</dbReference>
<dbReference type="PANTHER" id="PTHR10443">
    <property type="entry name" value="MICROSOMAL DIPEPTIDASE"/>
    <property type="match status" value="1"/>
</dbReference>
<protein>
    <submittedName>
        <fullName evidence="1">Membrane dipeptidase</fullName>
    </submittedName>
</protein>
<dbReference type="PANTHER" id="PTHR10443:SF12">
    <property type="entry name" value="DIPEPTIDASE"/>
    <property type="match status" value="1"/>
</dbReference>
<proteinExistence type="predicted"/>
<dbReference type="Proteomes" id="UP000647235">
    <property type="component" value="Unassembled WGS sequence"/>
</dbReference>
<dbReference type="InterPro" id="IPR032466">
    <property type="entry name" value="Metal_Hydrolase"/>
</dbReference>
<dbReference type="EMBL" id="JACOOY010000002">
    <property type="protein sequence ID" value="MBC5664185.1"/>
    <property type="molecule type" value="Genomic_DNA"/>
</dbReference>
<reference evidence="1 2" key="1">
    <citation type="submission" date="2020-08" db="EMBL/GenBank/DDBJ databases">
        <title>Genome public.</title>
        <authorList>
            <person name="Liu C."/>
            <person name="Sun Q."/>
        </authorList>
    </citation>
    <scope>NUCLEOTIDE SEQUENCE [LARGE SCALE GENOMIC DNA]</scope>
    <source>
        <strain evidence="1 2">NSJ-36</strain>
    </source>
</reference>
<sequence length="323" mass="36287">MYFDAHSDIWCDVTARRLKGETDVLRRRHLERLRKGGVEGSIFVIWVDPPYDVDYVKRTKEIMQCAKAEAEECDEIRIVHNYAEMMQAKADGKIYVFHGIEGLAAIGEDISKIDEYYDFGCRHAILTWNEANALGAGANSGESYGLTETGKKAARKVQDKGMILDMSHLNEAGFWDCMKLATKPIIASHSNCRALCDVPRNLTDDQLRAIRDVDGVVGLNSFKDFIDPRGPEQTVENLARHADHMINVMGIDHVGCGFDFFEFINDEAMGTMTEDSSPAAHGMKDASEIPNLFSCFEKMGMTKEEMDKIARVNFQNLVKRTIG</sequence>
<dbReference type="InterPro" id="IPR008257">
    <property type="entry name" value="Pept_M19"/>
</dbReference>
<evidence type="ECO:0000313" key="1">
    <source>
        <dbReference type="EMBL" id="MBC5664185.1"/>
    </source>
</evidence>
<dbReference type="RefSeq" id="WP_021860962.1">
    <property type="nucleotide sequence ID" value="NZ_JACOOY010000002.1"/>
</dbReference>
<organism evidence="1 2">
    <name type="scientific">Dorea hominis</name>
    <dbReference type="NCBI Taxonomy" id="2763040"/>
    <lineage>
        <taxon>Bacteria</taxon>
        <taxon>Bacillati</taxon>
        <taxon>Bacillota</taxon>
        <taxon>Clostridia</taxon>
        <taxon>Lachnospirales</taxon>
        <taxon>Lachnospiraceae</taxon>
        <taxon>Dorea</taxon>
    </lineage>
</organism>
<dbReference type="Gene3D" id="3.20.20.140">
    <property type="entry name" value="Metal-dependent hydrolases"/>
    <property type="match status" value="1"/>
</dbReference>
<comment type="caution">
    <text evidence="1">The sequence shown here is derived from an EMBL/GenBank/DDBJ whole genome shotgun (WGS) entry which is preliminary data.</text>
</comment>
<name>A0ABR7EUE8_9FIRM</name>
<dbReference type="PROSITE" id="PS51365">
    <property type="entry name" value="RENAL_DIPEPTIDASE_2"/>
    <property type="match status" value="1"/>
</dbReference>
<evidence type="ECO:0000313" key="2">
    <source>
        <dbReference type="Proteomes" id="UP000647235"/>
    </source>
</evidence>
<accession>A0ABR7EUE8</accession>